<evidence type="ECO:0000259" key="1">
    <source>
        <dbReference type="Pfam" id="PF18352"/>
    </source>
</evidence>
<evidence type="ECO:0000313" key="4">
    <source>
        <dbReference type="Proteomes" id="UP000005050"/>
    </source>
</evidence>
<evidence type="ECO:0000313" key="3">
    <source>
        <dbReference type="EMBL" id="EHU01379.1"/>
    </source>
</evidence>
<dbReference type="InterPro" id="IPR037026">
    <property type="entry name" value="Vgr_OB-fold_dom_sf"/>
</dbReference>
<dbReference type="Gene3D" id="2.40.50.230">
    <property type="entry name" value="Gp5 N-terminal domain"/>
    <property type="match status" value="1"/>
</dbReference>
<protein>
    <submittedName>
        <fullName evidence="3">Phage-related protein</fullName>
    </submittedName>
    <submittedName>
        <fullName evidence="2">Translation initiation factor IF-2</fullName>
    </submittedName>
</protein>
<dbReference type="Pfam" id="PF18352">
    <property type="entry name" value="Gp138_N"/>
    <property type="match status" value="1"/>
</dbReference>
<organism evidence="3 4">
    <name type="scientific">Pantoea stewartii subsp. stewartii DC283</name>
    <dbReference type="NCBI Taxonomy" id="660596"/>
    <lineage>
        <taxon>Bacteria</taxon>
        <taxon>Pseudomonadati</taxon>
        <taxon>Pseudomonadota</taxon>
        <taxon>Gammaproteobacteria</taxon>
        <taxon>Enterobacterales</taxon>
        <taxon>Erwiniaceae</taxon>
        <taxon>Pantoea</taxon>
    </lineage>
</organism>
<evidence type="ECO:0000313" key="2">
    <source>
        <dbReference type="EMBL" id="ARF49681.1"/>
    </source>
</evidence>
<dbReference type="GO" id="GO:0003743">
    <property type="term" value="F:translation initiation factor activity"/>
    <property type="evidence" value="ECO:0007669"/>
    <property type="project" value="UniProtKB-KW"/>
</dbReference>
<proteinExistence type="predicted"/>
<accession>H3RBP0</accession>
<dbReference type="EMBL" id="CP017581">
    <property type="protein sequence ID" value="ARF49681.1"/>
    <property type="molecule type" value="Genomic_DNA"/>
</dbReference>
<evidence type="ECO:0000313" key="5">
    <source>
        <dbReference type="Proteomes" id="UP000192380"/>
    </source>
</evidence>
<dbReference type="InterPro" id="IPR041599">
    <property type="entry name" value="Gp138_N"/>
</dbReference>
<keyword evidence="5" id="KW-1185">Reference proteome</keyword>
<dbReference type="KEGG" id="pstw:DSJ_10235"/>
<dbReference type="STRING" id="660596.DSJ_10235"/>
<dbReference type="EMBL" id="AHIE01000008">
    <property type="protein sequence ID" value="EHU01379.1"/>
    <property type="molecule type" value="Genomic_DNA"/>
</dbReference>
<keyword evidence="2" id="KW-0396">Initiation factor</keyword>
<dbReference type="OrthoDB" id="1903830at2"/>
<reference evidence="3" key="2">
    <citation type="submission" date="2012-01" db="EMBL/GenBank/DDBJ databases">
        <authorList>
            <person name="Biehl B.S."/>
            <person name="Ding Y."/>
            <person name="Dugan-Rocha S.P."/>
            <person name="Gibbs R.A."/>
            <person name="Glasner J.D."/>
            <person name="Kovar C."/>
            <person name="Muzny D.M."/>
            <person name="Neeno-Eckwall E.C."/>
            <person name="Perna N.T."/>
            <person name="Qin X."/>
            <person name="von Bodman S.B."/>
            <person name="Weinstock G.M."/>
        </authorList>
    </citation>
    <scope>NUCLEOTIDE SEQUENCE</scope>
    <source>
        <strain evidence="3">DC283</strain>
    </source>
</reference>
<dbReference type="AlphaFoldDB" id="H3RBP0"/>
<keyword evidence="2" id="KW-0648">Protein biosynthesis</keyword>
<gene>
    <name evidence="3" type="ORF">CKS_4132</name>
    <name evidence="2" type="ORF">DSJ_10235</name>
</gene>
<dbReference type="PATRIC" id="fig|660596.6.peg.1392"/>
<name>H3RBP0_PANSE</name>
<reference evidence="3 4" key="1">
    <citation type="journal article" date="2012" name="Mol. Microbiol.">
        <title>The genetic and structural basis of two distinct terminal side branch residues in stewartan and amylovoran exopolysaccharides and their potential role in host adaptation.</title>
        <authorList>
            <person name="Wang X."/>
            <person name="Yang F."/>
            <person name="von Bodman S.B."/>
        </authorList>
    </citation>
    <scope>NUCLEOTIDE SEQUENCE [LARGE SCALE GENOMIC DNA]</scope>
    <source>
        <strain evidence="3 4">DC283</strain>
    </source>
</reference>
<dbReference type="Pfam" id="PF18946">
    <property type="entry name" value="Apex"/>
    <property type="match status" value="1"/>
</dbReference>
<dbReference type="Proteomes" id="UP000005050">
    <property type="component" value="Unassembled WGS sequence"/>
</dbReference>
<dbReference type="InterPro" id="IPR044033">
    <property type="entry name" value="GpV-like_apex"/>
</dbReference>
<feature type="domain" description="Phage protein Gp138 N-terminal" evidence="1">
    <location>
        <begin position="31"/>
        <end position="132"/>
    </location>
</feature>
<dbReference type="Proteomes" id="UP000192380">
    <property type="component" value="Chromosome"/>
</dbReference>
<dbReference type="RefSeq" id="WP_006118756.1">
    <property type="nucleotide sequence ID" value="NZ_AHIE01000008.1"/>
</dbReference>
<sequence>MTVSSQTRSGELSEVLKTERSVINNQLRVALPGIVQSFDPNTVTAVIQPAIRYIERDSNGNESTHDYPLLMDVPVYFPRGGGCTITFPVKAGDECLVVFSDRCIDFWWQNGGVQEPVDPRQHDLSDAFAFIGPQSQAQKISGISTTSVQVRTDDGISFIELMQGGNVNITTPLLTVNGNVQINGTVTSTGDQVAKGISQTGHVHSGVQSGSSQTGGPQ</sequence>
<reference evidence="2 5" key="3">
    <citation type="submission" date="2016-10" db="EMBL/GenBank/DDBJ databases">
        <title>Complete Genome Assembly of Pantoea stewartii subsp. stewartii DC283, a Corn Pathogen.</title>
        <authorList>
            <person name="Duong D.A."/>
            <person name="Stevens A.M."/>
            <person name="Jensen R.V."/>
        </authorList>
    </citation>
    <scope>NUCLEOTIDE SEQUENCE [LARGE SCALE GENOMIC DNA]</scope>
    <source>
        <strain evidence="2 5">DC283</strain>
    </source>
</reference>